<keyword evidence="7" id="KW-0560">Oxidoreductase</keyword>
<evidence type="ECO:0000256" key="10">
    <source>
        <dbReference type="ARBA" id="ARBA00051911"/>
    </source>
</evidence>
<evidence type="ECO:0000256" key="1">
    <source>
        <dbReference type="ARBA" id="ARBA00001946"/>
    </source>
</evidence>
<dbReference type="NCBIfam" id="NF008907">
    <property type="entry name" value="PRK12270.1"/>
    <property type="match status" value="1"/>
</dbReference>
<dbReference type="EC" id="2.2.1.5" evidence="14"/>
<feature type="compositionally biased region" description="Polar residues" evidence="12">
    <location>
        <begin position="71"/>
        <end position="81"/>
    </location>
</feature>
<dbReference type="GO" id="GO:0050439">
    <property type="term" value="F:2-hydroxy-3-oxoadipate synthase activity"/>
    <property type="evidence" value="ECO:0007669"/>
    <property type="project" value="UniProtKB-EC"/>
</dbReference>
<keyword evidence="6" id="KW-0460">Magnesium</keyword>
<dbReference type="GO" id="GO:0045252">
    <property type="term" value="C:oxoglutarate dehydrogenase complex"/>
    <property type="evidence" value="ECO:0007669"/>
    <property type="project" value="TreeGrafter"/>
</dbReference>
<dbReference type="Gene3D" id="3.40.50.12470">
    <property type="match status" value="1"/>
</dbReference>
<dbReference type="Pfam" id="PF00198">
    <property type="entry name" value="2-oxoacid_dh"/>
    <property type="match status" value="1"/>
</dbReference>
<dbReference type="InterPro" id="IPR023213">
    <property type="entry name" value="CAT-like_dom_sf"/>
</dbReference>
<dbReference type="EMBL" id="CACRSM010000002">
    <property type="protein sequence ID" value="VYS99978.1"/>
    <property type="molecule type" value="Genomic_DNA"/>
</dbReference>
<dbReference type="PIRSF" id="PIRSF000157">
    <property type="entry name" value="Oxoglu_dh_E1"/>
    <property type="match status" value="1"/>
</dbReference>
<evidence type="ECO:0000256" key="3">
    <source>
        <dbReference type="ARBA" id="ARBA00004813"/>
    </source>
</evidence>
<proteinExistence type="predicted"/>
<dbReference type="InterPro" id="IPR011603">
    <property type="entry name" value="2oxoglutarate_DH_E1"/>
</dbReference>
<keyword evidence="14" id="KW-0808">Transferase</keyword>
<dbReference type="GO" id="GO:0006099">
    <property type="term" value="P:tricarboxylic acid cycle"/>
    <property type="evidence" value="ECO:0007669"/>
    <property type="project" value="UniProtKB-UniPathway"/>
</dbReference>
<dbReference type="AlphaFoldDB" id="A0A6N2T5D9"/>
<dbReference type="GO" id="GO:0030976">
    <property type="term" value="F:thiamine pyrophosphate binding"/>
    <property type="evidence" value="ECO:0007669"/>
    <property type="project" value="InterPro"/>
</dbReference>
<evidence type="ECO:0000256" key="4">
    <source>
        <dbReference type="ARBA" id="ARBA00022532"/>
    </source>
</evidence>
<dbReference type="InterPro" id="IPR042179">
    <property type="entry name" value="KGD_C_sf"/>
</dbReference>
<evidence type="ECO:0000256" key="11">
    <source>
        <dbReference type="ARBA" id="ARBA00052761"/>
    </source>
</evidence>
<gene>
    <name evidence="14" type="primary">kgd</name>
    <name evidence="14" type="ORF">AOLFYP35_01155</name>
</gene>
<evidence type="ECO:0000256" key="7">
    <source>
        <dbReference type="ARBA" id="ARBA00023002"/>
    </source>
</evidence>
<dbReference type="InterPro" id="IPR031717">
    <property type="entry name" value="ODO-1/KGD_C"/>
</dbReference>
<dbReference type="SUPFAM" id="SSF52777">
    <property type="entry name" value="CoA-dependent acyltransferases"/>
    <property type="match status" value="1"/>
</dbReference>
<dbReference type="CDD" id="cd02016">
    <property type="entry name" value="TPP_E1_OGDC_like"/>
    <property type="match status" value="1"/>
</dbReference>
<dbReference type="SUPFAM" id="SSF52518">
    <property type="entry name" value="Thiamin diphosphate-binding fold (THDP-binding)"/>
    <property type="match status" value="2"/>
</dbReference>
<dbReference type="Pfam" id="PF00676">
    <property type="entry name" value="E1_dh"/>
    <property type="match status" value="1"/>
</dbReference>
<protein>
    <submittedName>
        <fullName evidence="14">Multifunctional 2-oxoglutarate metabolism enzyme</fullName>
        <ecNumber evidence="14">2.2.1.5</ecNumber>
    </submittedName>
</protein>
<dbReference type="GO" id="GO:0004591">
    <property type="term" value="F:oxoglutarate dehydrogenase (succinyl-transferring) activity"/>
    <property type="evidence" value="ECO:0007669"/>
    <property type="project" value="UniProtKB-EC"/>
</dbReference>
<dbReference type="Gene3D" id="3.40.50.11610">
    <property type="entry name" value="Multifunctional 2-oxoglutarate metabolism enzyme, C-terminal domain"/>
    <property type="match status" value="1"/>
</dbReference>
<dbReference type="GO" id="GO:0000287">
    <property type="term" value="F:magnesium ion binding"/>
    <property type="evidence" value="ECO:0007669"/>
    <property type="project" value="UniProtKB-ARBA"/>
</dbReference>
<evidence type="ECO:0000256" key="9">
    <source>
        <dbReference type="ARBA" id="ARBA00023268"/>
    </source>
</evidence>
<comment type="pathway">
    <text evidence="3">Carbohydrate metabolism; tricarboxylic acid cycle; succinyl-CoA from 2-oxoglutarate (dehydrogenase route): step 1/1.</text>
</comment>
<feature type="region of interest" description="Disordered" evidence="12">
    <location>
        <begin position="65"/>
        <end position="100"/>
    </location>
</feature>
<dbReference type="GO" id="GO:0004149">
    <property type="term" value="F:dihydrolipoyllysine-residue succinyltransferase activity"/>
    <property type="evidence" value="ECO:0007669"/>
    <property type="project" value="UniProtKB-EC"/>
</dbReference>
<comment type="catalytic activity">
    <reaction evidence="10">
        <text>N(6)-[(R)-lipoyl]-L-lysyl-[protein] + 2-oxoglutarate + H(+) = N(6)-[(R)-S(8)-succinyldihydrolipoyl]-L-lysyl-[protein] + CO2</text>
        <dbReference type="Rhea" id="RHEA:12188"/>
        <dbReference type="Rhea" id="RHEA-COMP:10474"/>
        <dbReference type="Rhea" id="RHEA-COMP:20092"/>
        <dbReference type="ChEBI" id="CHEBI:15378"/>
        <dbReference type="ChEBI" id="CHEBI:16526"/>
        <dbReference type="ChEBI" id="CHEBI:16810"/>
        <dbReference type="ChEBI" id="CHEBI:83099"/>
        <dbReference type="ChEBI" id="CHEBI:83120"/>
        <dbReference type="EC" id="1.2.4.2"/>
    </reaction>
</comment>
<keyword evidence="9" id="KW-0511">Multifunctional enzyme</keyword>
<dbReference type="PANTHER" id="PTHR23152:SF4">
    <property type="entry name" value="2-OXOADIPATE DEHYDROGENASE COMPLEX COMPONENT E1"/>
    <property type="match status" value="1"/>
</dbReference>
<feature type="compositionally biased region" description="Low complexity" evidence="12">
    <location>
        <begin position="90"/>
        <end position="100"/>
    </location>
</feature>
<dbReference type="PANTHER" id="PTHR23152">
    <property type="entry name" value="2-OXOGLUTARATE DEHYDROGENASE"/>
    <property type="match status" value="1"/>
</dbReference>
<dbReference type="InterPro" id="IPR032106">
    <property type="entry name" value="2-oxogl_dehyd_N"/>
</dbReference>
<comment type="cofactor">
    <cofactor evidence="1">
        <name>Mg(2+)</name>
        <dbReference type="ChEBI" id="CHEBI:18420"/>
    </cofactor>
</comment>
<comment type="catalytic activity">
    <reaction evidence="11">
        <text>N(6)-[(R)-dihydrolipoyl]-L-lysyl-[protein] + succinyl-CoA = N(6)-[(R)-S(8)-succinyldihydrolipoyl]-L-lysyl-[protein] + CoA</text>
        <dbReference type="Rhea" id="RHEA:15213"/>
        <dbReference type="Rhea" id="RHEA-COMP:10475"/>
        <dbReference type="Rhea" id="RHEA-COMP:20092"/>
        <dbReference type="ChEBI" id="CHEBI:57287"/>
        <dbReference type="ChEBI" id="CHEBI:57292"/>
        <dbReference type="ChEBI" id="CHEBI:83100"/>
        <dbReference type="ChEBI" id="CHEBI:83120"/>
        <dbReference type="EC" id="2.3.1.61"/>
    </reaction>
</comment>
<comment type="cofactor">
    <cofactor evidence="2">
        <name>thiamine diphosphate</name>
        <dbReference type="ChEBI" id="CHEBI:58937"/>
    </cofactor>
</comment>
<keyword evidence="4" id="KW-0816">Tricarboxylic acid cycle</keyword>
<dbReference type="NCBIfam" id="NF006914">
    <property type="entry name" value="PRK09404.1"/>
    <property type="match status" value="1"/>
</dbReference>
<dbReference type="InterPro" id="IPR001017">
    <property type="entry name" value="DH_E1"/>
</dbReference>
<dbReference type="SMART" id="SM00861">
    <property type="entry name" value="Transket_pyr"/>
    <property type="match status" value="1"/>
</dbReference>
<dbReference type="InterPro" id="IPR005475">
    <property type="entry name" value="Transketolase-like_Pyr-bd"/>
</dbReference>
<organism evidence="14">
    <name type="scientific">Schaalia odontolytica</name>
    <dbReference type="NCBI Taxonomy" id="1660"/>
    <lineage>
        <taxon>Bacteria</taxon>
        <taxon>Bacillati</taxon>
        <taxon>Actinomycetota</taxon>
        <taxon>Actinomycetes</taxon>
        <taxon>Actinomycetales</taxon>
        <taxon>Actinomycetaceae</taxon>
        <taxon>Schaalia</taxon>
    </lineage>
</organism>
<sequence length="1238" mass="137321">MADSPRSHEWVQQMRQQWLTDPLSVDASWRAYFEGDTVPAQLHRSQAPLPTQPIAVVSAEAALAAHEDNPATEQPEVSVTRSDLPPAPPAQSAEASSPYARIHHTSPVASSLSEQAETQDELYVLKGIARATARNMDESLTIPTATSQRQIAAKILIENRAVINTHLARTVGGKVSFTHLIGYAIVEALCEMPQMNVRYSLSDGKPAIDERAHVGFGLAIDIQHAGERRLVVPVIHQADTLTFTGFVEAYQDIVSRAKAGSLSAEDYQGATVTLTNPGTIGTTTSVPRLMNGQGVIIGVGAMDYPAEFAGVSPRKLALLGIGKTMFVSSTYDHRVIQGAASGDFLRLLDLKLSGRDGFYDRVFTALHIPVPPYTWEADFEYDLEREKGKPARIAELIQAYRSRGHLAADTDPLAYRVRRHPDLNLSTYGLTVWDLDRSFPTGGFGGSEQMLLRDLLARLHDTYIRSIGIEYMHIQDPNQRQWVQERIEGPFEAPSSKEQRHILSTLIHAEAFEEFLQTKYLGQKRFSLEGGESLIPLLDEILNKAAHRGIHEVAIAMAHRGRLNVLANLAGKSYAQIFSEFEGNQDPRTVQGSGDVKYHLGTEGVYSSEDGVATKISLAANPSHLEAADGVLEGIVRAKQDVLGDPDFPVVPLLIHGDAAFIGQGVVQETLNMSQLTGYRTGGTIHVIVNNQIGFTTGPASGRSTRYPTDLAKGLQVPIFHVNGDDPEAVVRVAALALDFRETFHKDVIIDMTCYRRRGHNEGDDPSMTQPVMYSLISKLPSTREVYIRNLVGRGQLTDEEARASIRAYEAELSEILEHTREHGWTPQQEHHSEDDQWQVPESQLPGAGMMIGWSSAVSPEALERIGDAYVNFPPDFTVHPKLEKLCQKRQEMATGHAPIDWGFAELLAFGTLLMEGTPIRLSGEDARRATFVQRHAVLHDHKDGREFTPLHFLTPDQANFDVFDSPLSEYAVLAYEYGYSIERPEALVLWEAQFGDFAIGAQTVIDEFVSSAETKWGQRSSLVMLLPHGQEGQGPDHSSARIERYLQLAAENNMWIVQPSTPANHFHMLRTQAYKRPRKPLIAFTPKQLLRLHAASSRLEEFTTGSFTPVYGEVDSRVETNRVSRVILCSGRVYYDLIHEREERGAWNTAIIRVEQLYPLPTEELRQALSAFPNAELLWVQDEPKNQGIWPHFALNLFPELGIAPTLVSRPESATTAAGRASLHREQAAELMRRAFA</sequence>
<dbReference type="InterPro" id="IPR001078">
    <property type="entry name" value="2-oxoacid_DH_actylTfrase"/>
</dbReference>
<dbReference type="InterPro" id="IPR029061">
    <property type="entry name" value="THDP-binding"/>
</dbReference>
<accession>A0A6N2T5D9</accession>
<keyword evidence="5" id="KW-0479">Metal-binding</keyword>
<evidence type="ECO:0000256" key="2">
    <source>
        <dbReference type="ARBA" id="ARBA00001964"/>
    </source>
</evidence>
<evidence type="ECO:0000256" key="8">
    <source>
        <dbReference type="ARBA" id="ARBA00023052"/>
    </source>
</evidence>
<evidence type="ECO:0000256" key="5">
    <source>
        <dbReference type="ARBA" id="ARBA00022723"/>
    </source>
</evidence>
<dbReference type="Pfam" id="PF16870">
    <property type="entry name" value="OxoGdeHyase_C"/>
    <property type="match status" value="1"/>
</dbReference>
<dbReference type="GO" id="GO:0005829">
    <property type="term" value="C:cytosol"/>
    <property type="evidence" value="ECO:0007669"/>
    <property type="project" value="TreeGrafter"/>
</dbReference>
<evidence type="ECO:0000256" key="6">
    <source>
        <dbReference type="ARBA" id="ARBA00022842"/>
    </source>
</evidence>
<name>A0A6N2T5D9_9ACTO</name>
<evidence type="ECO:0000313" key="14">
    <source>
        <dbReference type="EMBL" id="VYS99978.1"/>
    </source>
</evidence>
<dbReference type="Gene3D" id="1.10.287.1150">
    <property type="entry name" value="TPP helical domain"/>
    <property type="match status" value="1"/>
</dbReference>
<dbReference type="Pfam" id="PF02779">
    <property type="entry name" value="Transket_pyr"/>
    <property type="match status" value="1"/>
</dbReference>
<evidence type="ECO:0000256" key="12">
    <source>
        <dbReference type="SAM" id="MobiDB-lite"/>
    </source>
</evidence>
<evidence type="ECO:0000259" key="13">
    <source>
        <dbReference type="SMART" id="SM00861"/>
    </source>
</evidence>
<keyword evidence="8" id="KW-0786">Thiamine pyrophosphate</keyword>
<dbReference type="Gene3D" id="3.30.559.10">
    <property type="entry name" value="Chloramphenicol acetyltransferase-like domain"/>
    <property type="match status" value="1"/>
</dbReference>
<dbReference type="UniPathway" id="UPA00223">
    <property type="reaction ID" value="UER00997"/>
</dbReference>
<dbReference type="Pfam" id="PF16078">
    <property type="entry name" value="2-oxogl_dehyd_N"/>
    <property type="match status" value="1"/>
</dbReference>
<dbReference type="NCBIfam" id="TIGR00239">
    <property type="entry name" value="2oxo_dh_E1"/>
    <property type="match status" value="1"/>
</dbReference>
<reference evidence="14" key="1">
    <citation type="submission" date="2019-11" db="EMBL/GenBank/DDBJ databases">
        <authorList>
            <person name="Feng L."/>
        </authorList>
    </citation>
    <scope>NUCLEOTIDE SEQUENCE</scope>
    <source>
        <strain evidence="14">AodontolyticusLFYP35</strain>
    </source>
</reference>
<feature type="domain" description="Transketolase-like pyrimidine-binding" evidence="13">
    <location>
        <begin position="900"/>
        <end position="1093"/>
    </location>
</feature>
<dbReference type="Gene3D" id="3.40.50.970">
    <property type="match status" value="1"/>
</dbReference>